<reference evidence="7 8" key="1">
    <citation type="submission" date="2017-04" db="EMBL/GenBank/DDBJ databases">
        <authorList>
            <person name="Afonso C.L."/>
            <person name="Miller P.J."/>
            <person name="Scott M.A."/>
            <person name="Spackman E."/>
            <person name="Goraichik I."/>
            <person name="Dimitrov K.M."/>
            <person name="Suarez D.L."/>
            <person name="Swayne D.E."/>
        </authorList>
    </citation>
    <scope>NUCLEOTIDE SEQUENCE [LARGE SCALE GENOMIC DNA]</scope>
    <source>
        <strain evidence="7 8">CGMCC 1.12644</strain>
    </source>
</reference>
<dbReference type="InterPro" id="IPR036291">
    <property type="entry name" value="NAD(P)-bd_dom_sf"/>
</dbReference>
<comment type="similarity">
    <text evidence="1 4">Belongs to the D-isomer specific 2-hydroxyacid dehydrogenase family.</text>
</comment>
<dbReference type="PANTHER" id="PTHR42789">
    <property type="entry name" value="D-ISOMER SPECIFIC 2-HYDROXYACID DEHYDROGENASE FAMILY PROTEIN (AFU_ORTHOLOGUE AFUA_6G10090)"/>
    <property type="match status" value="1"/>
</dbReference>
<dbReference type="SUPFAM" id="SSF52283">
    <property type="entry name" value="Formate/glycerate dehydrogenase catalytic domain-like"/>
    <property type="match status" value="1"/>
</dbReference>
<dbReference type="EMBL" id="FWYD01000021">
    <property type="protein sequence ID" value="SMD03947.1"/>
    <property type="molecule type" value="Genomic_DNA"/>
</dbReference>
<dbReference type="InterPro" id="IPR029753">
    <property type="entry name" value="D-isomer_DH_CS"/>
</dbReference>
<evidence type="ECO:0000313" key="8">
    <source>
        <dbReference type="Proteomes" id="UP000192330"/>
    </source>
</evidence>
<dbReference type="InterPro" id="IPR050857">
    <property type="entry name" value="D-2-hydroxyacid_DH"/>
</dbReference>
<evidence type="ECO:0000256" key="3">
    <source>
        <dbReference type="ARBA" id="ARBA00023027"/>
    </source>
</evidence>
<sequence length="323" mass="34641">MARVLVLDPIHPDGMALLQARDDIEIVHLETPTEQAIAAQMPQADYLLLRGRTVAEAHYCDAPRLRMVSRHGVGCDNLNSDQLRSLGIGVAITADANYVAVAEHAMMLTLAACKNLGQAQHVVRNGDWTVPENRGARELCDAETMVFGFGRIGRAYAQRAAAFGARIRIFDPYLPEDAALPDGYRRATDILEVADADVISLHMPLSTETANLFDATLLAQLKPGAIVVNTGRGGVVDEAAVVAALETGTPSIYATDVFAKEPPARDDPLLKHPGVIVTPHSAAMTTESVRRMAMRSAQNILDHLDGTLSPEMVVLPVGRGVDG</sequence>
<name>A0A1W2E3B6_9RHOB</name>
<feature type="domain" description="D-isomer specific 2-hydroxyacid dehydrogenase catalytic" evidence="5">
    <location>
        <begin position="4"/>
        <end position="312"/>
    </location>
</feature>
<dbReference type="PROSITE" id="PS00671">
    <property type="entry name" value="D_2_HYDROXYACID_DH_3"/>
    <property type="match status" value="1"/>
</dbReference>
<evidence type="ECO:0000313" key="7">
    <source>
        <dbReference type="EMBL" id="SMD03947.1"/>
    </source>
</evidence>
<dbReference type="InterPro" id="IPR006140">
    <property type="entry name" value="D-isomer_DH_NAD-bd"/>
</dbReference>
<accession>A0A1W2E3B6</accession>
<dbReference type="GO" id="GO:0016616">
    <property type="term" value="F:oxidoreductase activity, acting on the CH-OH group of donors, NAD or NADP as acceptor"/>
    <property type="evidence" value="ECO:0007669"/>
    <property type="project" value="InterPro"/>
</dbReference>
<dbReference type="RefSeq" id="WP_179141534.1">
    <property type="nucleotide sequence ID" value="NZ_FWYD01000021.1"/>
</dbReference>
<dbReference type="Pfam" id="PF00389">
    <property type="entry name" value="2-Hacid_dh"/>
    <property type="match status" value="1"/>
</dbReference>
<evidence type="ECO:0000259" key="6">
    <source>
        <dbReference type="Pfam" id="PF02826"/>
    </source>
</evidence>
<proteinExistence type="inferred from homology"/>
<dbReference type="GO" id="GO:0051287">
    <property type="term" value="F:NAD binding"/>
    <property type="evidence" value="ECO:0007669"/>
    <property type="project" value="InterPro"/>
</dbReference>
<dbReference type="Gene3D" id="3.40.50.720">
    <property type="entry name" value="NAD(P)-binding Rossmann-like Domain"/>
    <property type="match status" value="2"/>
</dbReference>
<dbReference type="PANTHER" id="PTHR42789:SF1">
    <property type="entry name" value="D-ISOMER SPECIFIC 2-HYDROXYACID DEHYDROGENASE FAMILY PROTEIN (AFU_ORTHOLOGUE AFUA_6G10090)"/>
    <property type="match status" value="1"/>
</dbReference>
<gene>
    <name evidence="7" type="ORF">SAMN06295998_12126</name>
</gene>
<organism evidence="7 8">
    <name type="scientific">Primorskyibacter flagellatus</name>
    <dbReference type="NCBI Taxonomy" id="1387277"/>
    <lineage>
        <taxon>Bacteria</taxon>
        <taxon>Pseudomonadati</taxon>
        <taxon>Pseudomonadota</taxon>
        <taxon>Alphaproteobacteria</taxon>
        <taxon>Rhodobacterales</taxon>
        <taxon>Roseobacteraceae</taxon>
        <taxon>Primorskyibacter</taxon>
    </lineage>
</organism>
<evidence type="ECO:0000259" key="5">
    <source>
        <dbReference type="Pfam" id="PF00389"/>
    </source>
</evidence>
<dbReference type="STRING" id="1387277.SAMN06295998_12126"/>
<protein>
    <submittedName>
        <fullName evidence="7">D-3-phosphoglycerate dehydrogenase</fullName>
    </submittedName>
</protein>
<dbReference type="Pfam" id="PF02826">
    <property type="entry name" value="2-Hacid_dh_C"/>
    <property type="match status" value="1"/>
</dbReference>
<evidence type="ECO:0000256" key="2">
    <source>
        <dbReference type="ARBA" id="ARBA00023002"/>
    </source>
</evidence>
<feature type="domain" description="D-isomer specific 2-hydroxyacid dehydrogenase NAD-binding" evidence="6">
    <location>
        <begin position="106"/>
        <end position="282"/>
    </location>
</feature>
<dbReference type="Proteomes" id="UP000192330">
    <property type="component" value="Unassembled WGS sequence"/>
</dbReference>
<dbReference type="AlphaFoldDB" id="A0A1W2E3B6"/>
<dbReference type="SUPFAM" id="SSF51735">
    <property type="entry name" value="NAD(P)-binding Rossmann-fold domains"/>
    <property type="match status" value="1"/>
</dbReference>
<evidence type="ECO:0000256" key="4">
    <source>
        <dbReference type="RuleBase" id="RU003719"/>
    </source>
</evidence>
<keyword evidence="3" id="KW-0520">NAD</keyword>
<dbReference type="InterPro" id="IPR006139">
    <property type="entry name" value="D-isomer_2_OHA_DH_cat_dom"/>
</dbReference>
<evidence type="ECO:0000256" key="1">
    <source>
        <dbReference type="ARBA" id="ARBA00005854"/>
    </source>
</evidence>
<keyword evidence="8" id="KW-1185">Reference proteome</keyword>
<keyword evidence="2 4" id="KW-0560">Oxidoreductase</keyword>